<name>A0A1X9YQC7_9BACT</name>
<dbReference type="OrthoDB" id="853687at2"/>
<evidence type="ECO:0000313" key="2">
    <source>
        <dbReference type="Proteomes" id="UP000266292"/>
    </source>
</evidence>
<evidence type="ECO:0000313" key="1">
    <source>
        <dbReference type="EMBL" id="ARS35062.1"/>
    </source>
</evidence>
<keyword evidence="2" id="KW-1185">Reference proteome</keyword>
<gene>
    <name evidence="1" type="ORF">CA264_06175</name>
</gene>
<dbReference type="Proteomes" id="UP000266292">
    <property type="component" value="Chromosome"/>
</dbReference>
<dbReference type="EMBL" id="CP021235">
    <property type="protein sequence ID" value="ARS35062.1"/>
    <property type="molecule type" value="Genomic_DNA"/>
</dbReference>
<dbReference type="STRING" id="709015.GCA_000472485_01237"/>
<dbReference type="AlphaFoldDB" id="A0A1X9YQC7"/>
<reference evidence="2" key="1">
    <citation type="submission" date="2017-05" db="EMBL/GenBank/DDBJ databases">
        <authorList>
            <person name="Ray J."/>
            <person name="Price M."/>
            <person name="Deutschbauer A."/>
        </authorList>
    </citation>
    <scope>NUCLEOTIDE SEQUENCE [LARGE SCALE GENOMIC DNA]</scope>
    <source>
        <strain evidence="2">DSM 19842</strain>
    </source>
</reference>
<proteinExistence type="predicted"/>
<accession>A0A1X9YQC7</accession>
<dbReference type="KEGG" id="pact:CA264_06175"/>
<organism evidence="1 2">
    <name type="scientific">Pontibacter actiniarum</name>
    <dbReference type="NCBI Taxonomy" id="323450"/>
    <lineage>
        <taxon>Bacteria</taxon>
        <taxon>Pseudomonadati</taxon>
        <taxon>Bacteroidota</taxon>
        <taxon>Cytophagia</taxon>
        <taxon>Cytophagales</taxon>
        <taxon>Hymenobacteraceae</taxon>
        <taxon>Pontibacter</taxon>
    </lineage>
</organism>
<protein>
    <submittedName>
        <fullName evidence="1">Uncharacterized protein</fullName>
    </submittedName>
</protein>
<dbReference type="RefSeq" id="WP_025605529.1">
    <property type="nucleotide sequence ID" value="NZ_CP021235.1"/>
</dbReference>
<sequence length="66" mass="7770">MAISIDNLRKGNKYRLTNYGETVDFQVVEIQEENVYKIKDLLTLETYLLHELIKYGKGKDYDLEAL</sequence>